<gene>
    <name evidence="2" type="ORF">MFIFM68171_08070</name>
</gene>
<reference evidence="2 3" key="1">
    <citation type="submission" date="2024-09" db="EMBL/GenBank/DDBJ databases">
        <title>Itraconazole resistance in Madurella fahalii resulting from another homologue of gene encoding cytochrome P450 14-alpha sterol demethylase (CYP51).</title>
        <authorList>
            <person name="Yoshioka I."/>
            <person name="Fahal A.H."/>
            <person name="Kaneko S."/>
            <person name="Yaguchi T."/>
        </authorList>
    </citation>
    <scope>NUCLEOTIDE SEQUENCE [LARGE SCALE GENOMIC DNA]</scope>
    <source>
        <strain evidence="2 3">IFM 68171</strain>
    </source>
</reference>
<evidence type="ECO:0000256" key="1">
    <source>
        <dbReference type="SAM" id="MobiDB-lite"/>
    </source>
</evidence>
<evidence type="ECO:0000313" key="3">
    <source>
        <dbReference type="Proteomes" id="UP001628179"/>
    </source>
</evidence>
<sequence length="808" mass="89616">MASRMTHLDERQTATALIALKHRPHLVVDASTVEVIPPWGIRGDEINPQSPPSPPYSCAENCKTCSRQYFPVARRLSNEAAKDVVESLVRGISENHTALQQALSSHADAIAIRWRKRSRERRRTLLESLSSLHPDKHGIRALVPARDNTKELETTRKTAGGYLDTWLTPWLDISTLSESPLNFLALLKHRTSCHPAQWVMFDYQQADLALTYGVLGRYYNRHAIRLTDDEFGQLVEWDKARVHSHEDFGLNAGLYILTAGHRISQILLGVVNDLLAEIRQRAEKHAKTHTVGQSNPNVGQALSTWTNLVNNNFTSFGGGNTGIVSPPKSTFTDPMPLTLAQLRDMILTRDKAASDELKLVQSDAEYVHHLVSEVEKTFARDVLDDEGVWAFLSQTVLVQPLLNKLWWDEVLSRAQRAADCYAAIISAGGGGGGVGRSEQHKREELDVLLVFMKEACTQQLVTQLVQLYGSLSHEPGLDPSLLNLEYHVDFRTTDPLFWVLTTMGYDEGRDATLPLSISLDFLQTYLAANEKAKSRVSSRLLKRITDISSLNDILTALDRYRGHNSCVLDDHSPANPGLIENERLKIEEFQKAWKAVDTDRLSRKAAMLLKKIFATVEDATVDSMSNEPDAKHKSQCAALIAETKATVQPRAPAGGSSSFQGQLRDPLPAIDLERGVKSLSLWDEMMMSQTSPTNEPSTTSDALEPAHTVGKEEADDARGFQSSGGASKAEMAQAKQRWPKFVAAMEDAGFIPTEGAGSAVTFHATDGSGSITFHKPHPDSTIFPVMLRTFGRRMATWFDWKPSNFSPI</sequence>
<protein>
    <submittedName>
        <fullName evidence="2">Uncharacterized protein</fullName>
    </submittedName>
</protein>
<evidence type="ECO:0000313" key="2">
    <source>
        <dbReference type="EMBL" id="GAB1317860.1"/>
    </source>
</evidence>
<accession>A0ABQ0GJH3</accession>
<feature type="region of interest" description="Disordered" evidence="1">
    <location>
        <begin position="708"/>
        <end position="732"/>
    </location>
</feature>
<name>A0ABQ0GJH3_9PEZI</name>
<dbReference type="PANTHER" id="PTHR40788:SF1">
    <property type="entry name" value="IPA PROTEIN"/>
    <property type="match status" value="1"/>
</dbReference>
<dbReference type="PANTHER" id="PTHR40788">
    <property type="entry name" value="CLR5 DOMAIN-CONTAINING PROTEIN-RELATED"/>
    <property type="match status" value="1"/>
</dbReference>
<proteinExistence type="predicted"/>
<keyword evidence="3" id="KW-1185">Reference proteome</keyword>
<dbReference type="EMBL" id="BAAFSV010000004">
    <property type="protein sequence ID" value="GAB1317860.1"/>
    <property type="molecule type" value="Genomic_DNA"/>
</dbReference>
<comment type="caution">
    <text evidence="2">The sequence shown here is derived from an EMBL/GenBank/DDBJ whole genome shotgun (WGS) entry which is preliminary data.</text>
</comment>
<feature type="compositionally biased region" description="Basic and acidic residues" evidence="1">
    <location>
        <begin position="709"/>
        <end position="718"/>
    </location>
</feature>
<dbReference type="Proteomes" id="UP001628179">
    <property type="component" value="Unassembled WGS sequence"/>
</dbReference>
<dbReference type="RefSeq" id="XP_070919591.1">
    <property type="nucleotide sequence ID" value="XM_071063490.1"/>
</dbReference>
<dbReference type="GeneID" id="98178813"/>
<organism evidence="2 3">
    <name type="scientific">Madurella fahalii</name>
    <dbReference type="NCBI Taxonomy" id="1157608"/>
    <lineage>
        <taxon>Eukaryota</taxon>
        <taxon>Fungi</taxon>
        <taxon>Dikarya</taxon>
        <taxon>Ascomycota</taxon>
        <taxon>Pezizomycotina</taxon>
        <taxon>Sordariomycetes</taxon>
        <taxon>Sordariomycetidae</taxon>
        <taxon>Sordariales</taxon>
        <taxon>Sordariales incertae sedis</taxon>
        <taxon>Madurella</taxon>
    </lineage>
</organism>